<feature type="region of interest" description="Involved in Mg(2+) ion dislocation from EF-Tu" evidence="5">
    <location>
        <begin position="83"/>
        <end position="86"/>
    </location>
</feature>
<evidence type="ECO:0000256" key="3">
    <source>
        <dbReference type="ARBA" id="ARBA00022768"/>
    </source>
</evidence>
<dbReference type="SUPFAM" id="SSF54713">
    <property type="entry name" value="Elongation factor Ts (EF-Ts), dimerisation domain"/>
    <property type="match status" value="1"/>
</dbReference>
<dbReference type="FunFam" id="1.10.286.20:FF:000001">
    <property type="entry name" value="Elongation factor Ts"/>
    <property type="match status" value="1"/>
</dbReference>
<evidence type="ECO:0000313" key="7">
    <source>
        <dbReference type="EMBL" id="PIT98336.1"/>
    </source>
</evidence>
<dbReference type="HAMAP" id="MF_00050">
    <property type="entry name" value="EF_Ts"/>
    <property type="match status" value="1"/>
</dbReference>
<keyword evidence="3 5" id="KW-0251">Elongation factor</keyword>
<dbReference type="GO" id="GO:0003746">
    <property type="term" value="F:translation elongation factor activity"/>
    <property type="evidence" value="ECO:0007669"/>
    <property type="project" value="UniProtKB-UniRule"/>
</dbReference>
<evidence type="ECO:0000256" key="2">
    <source>
        <dbReference type="ARBA" id="ARBA00016956"/>
    </source>
</evidence>
<organism evidence="7 8">
    <name type="scientific">Candidatus Andersenbacteria bacterium CG10_big_fil_rev_8_21_14_0_10_54_11</name>
    <dbReference type="NCBI Taxonomy" id="1974485"/>
    <lineage>
        <taxon>Bacteria</taxon>
        <taxon>Candidatus Anderseniibacteriota</taxon>
    </lineage>
</organism>
<comment type="caution">
    <text evidence="7">The sequence shown here is derived from an EMBL/GenBank/DDBJ whole genome shotgun (WGS) entry which is preliminary data.</text>
</comment>
<dbReference type="Gene3D" id="3.30.479.20">
    <property type="entry name" value="Elongation factor Ts, dimerisation domain"/>
    <property type="match status" value="1"/>
</dbReference>
<dbReference type="SUPFAM" id="SSF46934">
    <property type="entry name" value="UBA-like"/>
    <property type="match status" value="1"/>
</dbReference>
<dbReference type="Gene3D" id="1.10.286.20">
    <property type="match status" value="1"/>
</dbReference>
<comment type="function">
    <text evidence="5">Associates with the EF-Tu.GDP complex and induces the exchange of GDP to GTP. It remains bound to the aminoacyl-tRNA.EF-Tu.GTP complex up to the GTP hydrolysis stage on the ribosome.</text>
</comment>
<evidence type="ECO:0000256" key="5">
    <source>
        <dbReference type="HAMAP-Rule" id="MF_00050"/>
    </source>
</evidence>
<evidence type="ECO:0000259" key="6">
    <source>
        <dbReference type="Pfam" id="PF00889"/>
    </source>
</evidence>
<evidence type="ECO:0000256" key="1">
    <source>
        <dbReference type="ARBA" id="ARBA00005532"/>
    </source>
</evidence>
<dbReference type="InterPro" id="IPR036402">
    <property type="entry name" value="EF-Ts_dimer_sf"/>
</dbReference>
<comment type="subcellular location">
    <subcellularLocation>
        <location evidence="5">Cytoplasm</location>
    </subcellularLocation>
</comment>
<sequence length="197" mass="21027">MTATITAEQVRELRQRTGAAVLDCKQALAEAYGDMEKAITILRTKGKAQAAKKSQRATHEGAVSAYIHSNNKLGVLVSLQCETDFVAKSDRFQTLARDIALHVAAMDPLSVSASDIDAGMLAAERAIVEEQAAAAGKPAEIQLKMVEGKMKKFAEERALLSQPFVKDPGKTVADLISEAVSELGENITIGGFSRLAI</sequence>
<name>A0A2M6WZX2_9BACT</name>
<dbReference type="GO" id="GO:0005737">
    <property type="term" value="C:cytoplasm"/>
    <property type="evidence" value="ECO:0007669"/>
    <property type="project" value="UniProtKB-SubCell"/>
</dbReference>
<dbReference type="InterPro" id="IPR001816">
    <property type="entry name" value="Transl_elong_EFTs/EF1B"/>
</dbReference>
<comment type="similarity">
    <text evidence="1 5">Belongs to the EF-Ts family.</text>
</comment>
<evidence type="ECO:0000256" key="4">
    <source>
        <dbReference type="ARBA" id="ARBA00022917"/>
    </source>
</evidence>
<dbReference type="NCBIfam" id="TIGR00116">
    <property type="entry name" value="tsf"/>
    <property type="match status" value="1"/>
</dbReference>
<dbReference type="FunFam" id="1.10.8.10:FF:000001">
    <property type="entry name" value="Elongation factor Ts"/>
    <property type="match status" value="1"/>
</dbReference>
<accession>A0A2M6WZX2</accession>
<dbReference type="Gene3D" id="1.10.8.10">
    <property type="entry name" value="DNA helicase RuvA subunit, C-terminal domain"/>
    <property type="match status" value="1"/>
</dbReference>
<dbReference type="InterPro" id="IPR018101">
    <property type="entry name" value="Transl_elong_Ts_CS"/>
</dbReference>
<reference evidence="8" key="1">
    <citation type="submission" date="2017-09" db="EMBL/GenBank/DDBJ databases">
        <title>Depth-based differentiation of microbial function through sediment-hosted aquifers and enrichment of novel symbionts in the deep terrestrial subsurface.</title>
        <authorList>
            <person name="Probst A.J."/>
            <person name="Ladd B."/>
            <person name="Jarett J.K."/>
            <person name="Geller-Mcgrath D.E."/>
            <person name="Sieber C.M.K."/>
            <person name="Emerson J.B."/>
            <person name="Anantharaman K."/>
            <person name="Thomas B.C."/>
            <person name="Malmstrom R."/>
            <person name="Stieglmeier M."/>
            <person name="Klingl A."/>
            <person name="Woyke T."/>
            <person name="Ryan C.M."/>
            <person name="Banfield J.F."/>
        </authorList>
    </citation>
    <scope>NUCLEOTIDE SEQUENCE [LARGE SCALE GENOMIC DNA]</scope>
</reference>
<feature type="domain" description="Translation elongation factor EFTs/EF1B dimerisation" evidence="6">
    <location>
        <begin position="53"/>
        <end position="188"/>
    </location>
</feature>
<evidence type="ECO:0000313" key="8">
    <source>
        <dbReference type="Proteomes" id="UP000230731"/>
    </source>
</evidence>
<protein>
    <recommendedName>
        <fullName evidence="2 5">Elongation factor Ts</fullName>
        <shortName evidence="5">EF-Ts</shortName>
    </recommendedName>
</protein>
<dbReference type="InterPro" id="IPR009060">
    <property type="entry name" value="UBA-like_sf"/>
</dbReference>
<keyword evidence="4 5" id="KW-0648">Protein biosynthesis</keyword>
<dbReference type="PROSITE" id="PS01126">
    <property type="entry name" value="EF_TS_1"/>
    <property type="match status" value="1"/>
</dbReference>
<dbReference type="PANTHER" id="PTHR11741">
    <property type="entry name" value="ELONGATION FACTOR TS"/>
    <property type="match status" value="1"/>
</dbReference>
<gene>
    <name evidence="5 7" type="primary">tsf</name>
    <name evidence="7" type="ORF">COT71_01280</name>
</gene>
<dbReference type="EMBL" id="PEZP01000015">
    <property type="protein sequence ID" value="PIT98336.1"/>
    <property type="molecule type" value="Genomic_DNA"/>
</dbReference>
<dbReference type="Proteomes" id="UP000230731">
    <property type="component" value="Unassembled WGS sequence"/>
</dbReference>
<keyword evidence="5" id="KW-0963">Cytoplasm</keyword>
<proteinExistence type="inferred from homology"/>
<dbReference type="Pfam" id="PF00889">
    <property type="entry name" value="EF_TS"/>
    <property type="match status" value="1"/>
</dbReference>
<dbReference type="CDD" id="cd14275">
    <property type="entry name" value="UBA_EF-Ts"/>
    <property type="match status" value="1"/>
</dbReference>
<dbReference type="PANTHER" id="PTHR11741:SF0">
    <property type="entry name" value="ELONGATION FACTOR TS, MITOCHONDRIAL"/>
    <property type="match status" value="1"/>
</dbReference>
<dbReference type="AlphaFoldDB" id="A0A2M6WZX2"/>
<dbReference type="InterPro" id="IPR014039">
    <property type="entry name" value="Transl_elong_EFTs/EF1B_dimer"/>
</dbReference>